<dbReference type="Pfam" id="PF03631">
    <property type="entry name" value="Virul_fac_BrkB"/>
    <property type="match status" value="1"/>
</dbReference>
<keyword evidence="4 6" id="KW-1133">Transmembrane helix</keyword>
<accession>A0A9D0ZFY7</accession>
<keyword evidence="2" id="KW-1003">Cell membrane</keyword>
<dbReference type="PANTHER" id="PTHR30213">
    <property type="entry name" value="INNER MEMBRANE PROTEIN YHJD"/>
    <property type="match status" value="1"/>
</dbReference>
<dbReference type="InterPro" id="IPR017039">
    <property type="entry name" value="Virul_fac_BrkB"/>
</dbReference>
<comment type="caution">
    <text evidence="7">The sequence shown here is derived from an EMBL/GenBank/DDBJ whole genome shotgun (WGS) entry which is preliminary data.</text>
</comment>
<evidence type="ECO:0000256" key="3">
    <source>
        <dbReference type="ARBA" id="ARBA00022692"/>
    </source>
</evidence>
<name>A0A9D0ZFY7_9FIRM</name>
<feature type="transmembrane region" description="Helical" evidence="6">
    <location>
        <begin position="31"/>
        <end position="52"/>
    </location>
</feature>
<dbReference type="EMBL" id="DVGA01000055">
    <property type="protein sequence ID" value="HIQ78721.1"/>
    <property type="molecule type" value="Genomic_DNA"/>
</dbReference>
<organism evidence="7 8">
    <name type="scientific">Candidatus Scatomorpha intestinavium</name>
    <dbReference type="NCBI Taxonomy" id="2840922"/>
    <lineage>
        <taxon>Bacteria</taxon>
        <taxon>Bacillati</taxon>
        <taxon>Bacillota</taxon>
        <taxon>Clostridia</taxon>
        <taxon>Eubacteriales</taxon>
        <taxon>Candidatus Scatomorpha</taxon>
    </lineage>
</organism>
<evidence type="ECO:0000256" key="4">
    <source>
        <dbReference type="ARBA" id="ARBA00022989"/>
    </source>
</evidence>
<reference evidence="7" key="1">
    <citation type="submission" date="2020-10" db="EMBL/GenBank/DDBJ databases">
        <authorList>
            <person name="Gilroy R."/>
        </authorList>
    </citation>
    <scope>NUCLEOTIDE SEQUENCE</scope>
    <source>
        <strain evidence="7">ChiBcolR7-354</strain>
    </source>
</reference>
<reference evidence="7" key="2">
    <citation type="journal article" date="2021" name="PeerJ">
        <title>Extensive microbial diversity within the chicken gut microbiome revealed by metagenomics and culture.</title>
        <authorList>
            <person name="Gilroy R."/>
            <person name="Ravi A."/>
            <person name="Getino M."/>
            <person name="Pursley I."/>
            <person name="Horton D.L."/>
            <person name="Alikhan N.F."/>
            <person name="Baker D."/>
            <person name="Gharbi K."/>
            <person name="Hall N."/>
            <person name="Watson M."/>
            <person name="Adriaenssens E.M."/>
            <person name="Foster-Nyarko E."/>
            <person name="Jarju S."/>
            <person name="Secka A."/>
            <person name="Antonio M."/>
            <person name="Oren A."/>
            <person name="Chaudhuri R.R."/>
            <person name="La Ragione R."/>
            <person name="Hildebrand F."/>
            <person name="Pallen M.J."/>
        </authorList>
    </citation>
    <scope>NUCLEOTIDE SEQUENCE</scope>
    <source>
        <strain evidence="7">ChiBcolR7-354</strain>
    </source>
</reference>
<feature type="transmembrane region" description="Helical" evidence="6">
    <location>
        <begin position="210"/>
        <end position="233"/>
    </location>
</feature>
<dbReference type="NCBIfam" id="TIGR00765">
    <property type="entry name" value="yihY_not_rbn"/>
    <property type="match status" value="1"/>
</dbReference>
<keyword evidence="5 6" id="KW-0472">Membrane</keyword>
<comment type="subcellular location">
    <subcellularLocation>
        <location evidence="1">Cell membrane</location>
        <topology evidence="1">Multi-pass membrane protein</topology>
    </subcellularLocation>
</comment>
<sequence>MERKLKMLYKCADKFGSGLAERRLTTYAAACAYYIFMSLVPLIMLVISLLQFTPLSEELVLDAISEYVPDALYQLVESIVQGIYSGGEVALTVSVLLTVWSASASMKALMRGMDSVYDARRKEDYFVFSFRACVYMVIFVVMLLLSLVVLVYGEQVQDLIVSYMPDNRFLQVVFRVINLRFIVILALLTVVFSVLYKWMPAKKLRYAEQLPGSLFSAVSWMLFSYIFSFYVSLSNRFGAYGYIGTIMVAMMWLFYCFYFLLIGGYINRLLEQRRVRLERQDAYEAAMEKQGKKHRKQG</sequence>
<dbReference type="AlphaFoldDB" id="A0A9D0ZFY7"/>
<dbReference type="Proteomes" id="UP000824262">
    <property type="component" value="Unassembled WGS sequence"/>
</dbReference>
<keyword evidence="3 6" id="KW-0812">Transmembrane</keyword>
<evidence type="ECO:0000256" key="6">
    <source>
        <dbReference type="SAM" id="Phobius"/>
    </source>
</evidence>
<evidence type="ECO:0000256" key="1">
    <source>
        <dbReference type="ARBA" id="ARBA00004651"/>
    </source>
</evidence>
<proteinExistence type="predicted"/>
<dbReference type="PIRSF" id="PIRSF035875">
    <property type="entry name" value="RNase_BN"/>
    <property type="match status" value="1"/>
</dbReference>
<evidence type="ECO:0000313" key="7">
    <source>
        <dbReference type="EMBL" id="HIQ78721.1"/>
    </source>
</evidence>
<dbReference type="GO" id="GO:0005886">
    <property type="term" value="C:plasma membrane"/>
    <property type="evidence" value="ECO:0007669"/>
    <property type="project" value="UniProtKB-SubCell"/>
</dbReference>
<gene>
    <name evidence="7" type="ORF">IAB77_05620</name>
</gene>
<feature type="transmembrane region" description="Helical" evidence="6">
    <location>
        <begin position="125"/>
        <end position="152"/>
    </location>
</feature>
<protein>
    <submittedName>
        <fullName evidence="7">YihY/virulence factor BrkB family protein</fullName>
    </submittedName>
</protein>
<evidence type="ECO:0000256" key="2">
    <source>
        <dbReference type="ARBA" id="ARBA00022475"/>
    </source>
</evidence>
<feature type="transmembrane region" description="Helical" evidence="6">
    <location>
        <begin position="239"/>
        <end position="266"/>
    </location>
</feature>
<evidence type="ECO:0000313" key="8">
    <source>
        <dbReference type="Proteomes" id="UP000824262"/>
    </source>
</evidence>
<dbReference type="PANTHER" id="PTHR30213:SF0">
    <property type="entry name" value="UPF0761 MEMBRANE PROTEIN YIHY"/>
    <property type="match status" value="1"/>
</dbReference>
<evidence type="ECO:0000256" key="5">
    <source>
        <dbReference type="ARBA" id="ARBA00023136"/>
    </source>
</evidence>
<feature type="transmembrane region" description="Helical" evidence="6">
    <location>
        <begin position="83"/>
        <end position="104"/>
    </location>
</feature>
<feature type="transmembrane region" description="Helical" evidence="6">
    <location>
        <begin position="172"/>
        <end position="198"/>
    </location>
</feature>